<evidence type="ECO:0000313" key="18">
    <source>
        <dbReference type="EMBL" id="BDD09785.1"/>
    </source>
</evidence>
<keyword evidence="7" id="KW-0547">Nucleotide-binding</keyword>
<organism evidence="18 19">
    <name type="scientific">Fulvitalea axinellae</name>
    <dbReference type="NCBI Taxonomy" id="1182444"/>
    <lineage>
        <taxon>Bacteria</taxon>
        <taxon>Pseudomonadati</taxon>
        <taxon>Bacteroidota</taxon>
        <taxon>Cytophagia</taxon>
        <taxon>Cytophagales</taxon>
        <taxon>Persicobacteraceae</taxon>
        <taxon>Fulvitalea</taxon>
    </lineage>
</organism>
<evidence type="ECO:0000313" key="19">
    <source>
        <dbReference type="Proteomes" id="UP001348817"/>
    </source>
</evidence>
<dbReference type="Pfam" id="PF02875">
    <property type="entry name" value="Mur_ligase_C"/>
    <property type="match status" value="1"/>
</dbReference>
<dbReference type="GO" id="GO:0071555">
    <property type="term" value="P:cell wall organization"/>
    <property type="evidence" value="ECO:0007669"/>
    <property type="project" value="UniProtKB-KW"/>
</dbReference>
<evidence type="ECO:0000256" key="11">
    <source>
        <dbReference type="ARBA" id="ARBA00023306"/>
    </source>
</evidence>
<dbReference type="InterPro" id="IPR036615">
    <property type="entry name" value="Mur_ligase_C_dom_sf"/>
</dbReference>
<accession>A0AAU9CKF8</accession>
<dbReference type="NCBIfam" id="TIGR01082">
    <property type="entry name" value="murC"/>
    <property type="match status" value="1"/>
</dbReference>
<keyword evidence="5 18" id="KW-0436">Ligase</keyword>
<evidence type="ECO:0000259" key="16">
    <source>
        <dbReference type="Pfam" id="PF02875"/>
    </source>
</evidence>
<dbReference type="InterPro" id="IPR004101">
    <property type="entry name" value="Mur_ligase_C"/>
</dbReference>
<keyword evidence="9" id="KW-0133">Cell shape</keyword>
<comment type="pathway">
    <text evidence="2">Cell wall biogenesis; peptidoglycan biosynthesis.</text>
</comment>
<gene>
    <name evidence="18" type="primary">murC</name>
    <name evidence="18" type="ORF">FUAX_22170</name>
</gene>
<keyword evidence="11" id="KW-0131">Cell cycle</keyword>
<dbReference type="PANTHER" id="PTHR43445:SF3">
    <property type="entry name" value="UDP-N-ACETYLMURAMATE--L-ALANINE LIGASE"/>
    <property type="match status" value="1"/>
</dbReference>
<evidence type="ECO:0000256" key="3">
    <source>
        <dbReference type="ARBA" id="ARBA00012211"/>
    </source>
</evidence>
<evidence type="ECO:0000256" key="6">
    <source>
        <dbReference type="ARBA" id="ARBA00022618"/>
    </source>
</evidence>
<evidence type="ECO:0000256" key="12">
    <source>
        <dbReference type="ARBA" id="ARBA00023316"/>
    </source>
</evidence>
<dbReference type="InterPro" id="IPR000713">
    <property type="entry name" value="Mur_ligase_N"/>
</dbReference>
<dbReference type="GO" id="GO:0008360">
    <property type="term" value="P:regulation of cell shape"/>
    <property type="evidence" value="ECO:0007669"/>
    <property type="project" value="UniProtKB-KW"/>
</dbReference>
<dbReference type="GO" id="GO:0005524">
    <property type="term" value="F:ATP binding"/>
    <property type="evidence" value="ECO:0007669"/>
    <property type="project" value="UniProtKB-KW"/>
</dbReference>
<dbReference type="SUPFAM" id="SSF53623">
    <property type="entry name" value="MurD-like peptide ligases, catalytic domain"/>
    <property type="match status" value="1"/>
</dbReference>
<feature type="domain" description="Mur ligase central" evidence="17">
    <location>
        <begin position="100"/>
        <end position="282"/>
    </location>
</feature>
<comment type="catalytic activity">
    <reaction evidence="13">
        <text>UDP-N-acetyl-alpha-D-muramate + L-alanine + ATP = UDP-N-acetyl-alpha-D-muramoyl-L-alanine + ADP + phosphate + H(+)</text>
        <dbReference type="Rhea" id="RHEA:23372"/>
        <dbReference type="ChEBI" id="CHEBI:15378"/>
        <dbReference type="ChEBI" id="CHEBI:30616"/>
        <dbReference type="ChEBI" id="CHEBI:43474"/>
        <dbReference type="ChEBI" id="CHEBI:57972"/>
        <dbReference type="ChEBI" id="CHEBI:70757"/>
        <dbReference type="ChEBI" id="CHEBI:83898"/>
        <dbReference type="ChEBI" id="CHEBI:456216"/>
        <dbReference type="EC" id="6.3.2.8"/>
    </reaction>
</comment>
<dbReference type="Pfam" id="PF01225">
    <property type="entry name" value="Mur_ligase"/>
    <property type="match status" value="1"/>
</dbReference>
<keyword evidence="12" id="KW-0961">Cell wall biogenesis/degradation</keyword>
<dbReference type="AlphaFoldDB" id="A0AAU9CKF8"/>
<dbReference type="Gene3D" id="3.40.50.720">
    <property type="entry name" value="NAD(P)-binding Rossmann-like Domain"/>
    <property type="match status" value="1"/>
</dbReference>
<evidence type="ECO:0000256" key="9">
    <source>
        <dbReference type="ARBA" id="ARBA00022960"/>
    </source>
</evidence>
<comment type="subcellular location">
    <subcellularLocation>
        <location evidence="1">Cytoplasm</location>
    </subcellularLocation>
</comment>
<dbReference type="InterPro" id="IPR005758">
    <property type="entry name" value="UDP-N-AcMur_Ala_ligase_MurC"/>
</dbReference>
<dbReference type="SUPFAM" id="SSF51984">
    <property type="entry name" value="MurCD N-terminal domain"/>
    <property type="match status" value="1"/>
</dbReference>
<evidence type="ECO:0000259" key="17">
    <source>
        <dbReference type="Pfam" id="PF08245"/>
    </source>
</evidence>
<dbReference type="Gene3D" id="3.90.190.20">
    <property type="entry name" value="Mur ligase, C-terminal domain"/>
    <property type="match status" value="1"/>
</dbReference>
<evidence type="ECO:0000256" key="5">
    <source>
        <dbReference type="ARBA" id="ARBA00022598"/>
    </source>
</evidence>
<dbReference type="GO" id="GO:0051301">
    <property type="term" value="P:cell division"/>
    <property type="evidence" value="ECO:0007669"/>
    <property type="project" value="UniProtKB-KW"/>
</dbReference>
<keyword evidence="6" id="KW-0132">Cell division</keyword>
<feature type="domain" description="Mur ligase C-terminal" evidence="16">
    <location>
        <begin position="304"/>
        <end position="424"/>
    </location>
</feature>
<feature type="domain" description="Mur ligase N-terminal catalytic" evidence="15">
    <location>
        <begin position="1"/>
        <end position="93"/>
    </location>
</feature>
<name>A0AAU9CKF8_9BACT</name>
<sequence length="443" mass="49289">MSALARWFVKGGVRVSGYDLTKTPLTDALEEEGMRVSFEDNPDSLPEEFRAFREDSLVVYTPAIPAGHKEFGYLKSVGYEPKKRSEVLGIITSGTFTVGVSGTHGKTTTSSMLAHLLDVGQKDCSAFLGGIATNFNSNLLLRGNVTDGLAVVEADEFDRSFLRLSPDQAVVTSVEPDHLDIYGEADSVFESFAEFIAKVPENGIVWASEKVPEFVLPENKNIEILRYGFGERADIRAENLRSTPDGYQVYDFVSPEARIENLKQLVPGRHNVENMLAAIHVALANGVDVGKIKEGVESFLGVKRRFEYVLKTENVTVIDDYAHHPTEVRAFLESVKEIYPGKELTVVFQPHLYTRTRDFFAGFAESLSLSDNLLLLDIYPARELPIEGVDSKLILDKVTCENKRLISKENALEFIRENKPGLLVTVGAGDVYQLLDPIKEIYR</sequence>
<keyword evidence="10" id="KW-0573">Peptidoglycan synthesis</keyword>
<evidence type="ECO:0000256" key="13">
    <source>
        <dbReference type="ARBA" id="ARBA00047833"/>
    </source>
</evidence>
<dbReference type="GO" id="GO:0005737">
    <property type="term" value="C:cytoplasm"/>
    <property type="evidence" value="ECO:0007669"/>
    <property type="project" value="UniProtKB-SubCell"/>
</dbReference>
<dbReference type="PANTHER" id="PTHR43445">
    <property type="entry name" value="UDP-N-ACETYLMURAMATE--L-ALANINE LIGASE-RELATED"/>
    <property type="match status" value="1"/>
</dbReference>
<evidence type="ECO:0000256" key="2">
    <source>
        <dbReference type="ARBA" id="ARBA00004752"/>
    </source>
</evidence>
<dbReference type="GO" id="GO:0008763">
    <property type="term" value="F:UDP-N-acetylmuramate-L-alanine ligase activity"/>
    <property type="evidence" value="ECO:0007669"/>
    <property type="project" value="UniProtKB-UniRule"/>
</dbReference>
<evidence type="ECO:0000256" key="4">
    <source>
        <dbReference type="ARBA" id="ARBA00022490"/>
    </source>
</evidence>
<dbReference type="GO" id="GO:0009252">
    <property type="term" value="P:peptidoglycan biosynthetic process"/>
    <property type="evidence" value="ECO:0007669"/>
    <property type="project" value="UniProtKB-UniRule"/>
</dbReference>
<dbReference type="InterPro" id="IPR013221">
    <property type="entry name" value="Mur_ligase_cen"/>
</dbReference>
<keyword evidence="19" id="KW-1185">Reference proteome</keyword>
<proteinExistence type="predicted"/>
<dbReference type="Proteomes" id="UP001348817">
    <property type="component" value="Chromosome"/>
</dbReference>
<dbReference type="EMBL" id="AP025314">
    <property type="protein sequence ID" value="BDD09785.1"/>
    <property type="molecule type" value="Genomic_DNA"/>
</dbReference>
<evidence type="ECO:0000256" key="7">
    <source>
        <dbReference type="ARBA" id="ARBA00022741"/>
    </source>
</evidence>
<dbReference type="KEGG" id="fax:FUAX_22170"/>
<protein>
    <recommendedName>
        <fullName evidence="3 14">UDP-N-acetylmuramate--L-alanine ligase</fullName>
        <ecNumber evidence="3 14">6.3.2.8</ecNumber>
    </recommendedName>
</protein>
<evidence type="ECO:0000256" key="10">
    <source>
        <dbReference type="ARBA" id="ARBA00022984"/>
    </source>
</evidence>
<evidence type="ECO:0000256" key="14">
    <source>
        <dbReference type="NCBIfam" id="TIGR01082"/>
    </source>
</evidence>
<evidence type="ECO:0000259" key="15">
    <source>
        <dbReference type="Pfam" id="PF01225"/>
    </source>
</evidence>
<evidence type="ECO:0000256" key="8">
    <source>
        <dbReference type="ARBA" id="ARBA00022840"/>
    </source>
</evidence>
<reference evidence="18 19" key="1">
    <citation type="submission" date="2021-12" db="EMBL/GenBank/DDBJ databases">
        <title>Genome sequencing of bacteria with rrn-lacking chromosome and rrn-plasmid.</title>
        <authorList>
            <person name="Anda M."/>
            <person name="Iwasaki W."/>
        </authorList>
    </citation>
    <scope>NUCLEOTIDE SEQUENCE [LARGE SCALE GENOMIC DNA]</scope>
    <source>
        <strain evidence="18 19">DSM 100852</strain>
    </source>
</reference>
<dbReference type="InterPro" id="IPR036565">
    <property type="entry name" value="Mur-like_cat_sf"/>
</dbReference>
<dbReference type="Gene3D" id="3.40.1190.10">
    <property type="entry name" value="Mur-like, catalytic domain"/>
    <property type="match status" value="1"/>
</dbReference>
<dbReference type="EC" id="6.3.2.8" evidence="3 14"/>
<dbReference type="InterPro" id="IPR050061">
    <property type="entry name" value="MurCDEF_pg_biosynth"/>
</dbReference>
<dbReference type="Pfam" id="PF08245">
    <property type="entry name" value="Mur_ligase_M"/>
    <property type="match status" value="1"/>
</dbReference>
<evidence type="ECO:0000256" key="1">
    <source>
        <dbReference type="ARBA" id="ARBA00004496"/>
    </source>
</evidence>
<dbReference type="SUPFAM" id="SSF53244">
    <property type="entry name" value="MurD-like peptide ligases, peptide-binding domain"/>
    <property type="match status" value="1"/>
</dbReference>
<keyword evidence="4" id="KW-0963">Cytoplasm</keyword>
<keyword evidence="8" id="KW-0067">ATP-binding</keyword>